<sequence length="109" mass="11174">MTSLALALAYLGMLALCLAMTRHHRALFDNAPSPGRKRVFRVAGAGLLLGTAVLNVQALGVAIGLIVSFTQVMLAGLAVSLTLAWQQRWVLPVGALLGLIGLLAAAAGG</sequence>
<protein>
    <submittedName>
        <fullName evidence="2">DUF3325 domain-containing protein</fullName>
    </submittedName>
</protein>
<reference evidence="2 3" key="1">
    <citation type="submission" date="2022-04" db="EMBL/GenBank/DDBJ databases">
        <title>Pseudomonas knackmussii B09-2.</title>
        <authorList>
            <person name="Deng Y."/>
        </authorList>
    </citation>
    <scope>NUCLEOTIDE SEQUENCE [LARGE SCALE GENOMIC DNA]</scope>
    <source>
        <strain evidence="2 3">B09-2</strain>
    </source>
</reference>
<name>A0ABY4KU28_9PSED</name>
<keyword evidence="1" id="KW-0472">Membrane</keyword>
<proteinExistence type="predicted"/>
<evidence type="ECO:0000256" key="1">
    <source>
        <dbReference type="SAM" id="Phobius"/>
    </source>
</evidence>
<organism evidence="2 3">
    <name type="scientific">Pseudomonas knackmussii</name>
    <dbReference type="NCBI Taxonomy" id="65741"/>
    <lineage>
        <taxon>Bacteria</taxon>
        <taxon>Pseudomonadati</taxon>
        <taxon>Pseudomonadota</taxon>
        <taxon>Gammaproteobacteria</taxon>
        <taxon>Pseudomonadales</taxon>
        <taxon>Pseudomonadaceae</taxon>
        <taxon>Pseudomonas</taxon>
    </lineage>
</organism>
<gene>
    <name evidence="2" type="ORF">M0M42_08175</name>
</gene>
<accession>A0ABY4KU28</accession>
<keyword evidence="1" id="KW-0812">Transmembrane</keyword>
<keyword evidence="3" id="KW-1185">Reference proteome</keyword>
<dbReference type="InterPro" id="IPR021762">
    <property type="entry name" value="DUF3325"/>
</dbReference>
<evidence type="ECO:0000313" key="2">
    <source>
        <dbReference type="EMBL" id="UPQ84350.1"/>
    </source>
</evidence>
<dbReference type="Pfam" id="PF11804">
    <property type="entry name" value="DUF3325"/>
    <property type="match status" value="1"/>
</dbReference>
<dbReference type="Proteomes" id="UP000831189">
    <property type="component" value="Chromosome"/>
</dbReference>
<feature type="transmembrane region" description="Helical" evidence="1">
    <location>
        <begin position="89"/>
        <end position="108"/>
    </location>
</feature>
<evidence type="ECO:0000313" key="3">
    <source>
        <dbReference type="Proteomes" id="UP000831189"/>
    </source>
</evidence>
<keyword evidence="1" id="KW-1133">Transmembrane helix</keyword>
<feature type="transmembrane region" description="Helical" evidence="1">
    <location>
        <begin position="43"/>
        <end position="69"/>
    </location>
</feature>
<dbReference type="EMBL" id="CP096208">
    <property type="protein sequence ID" value="UPQ84350.1"/>
    <property type="molecule type" value="Genomic_DNA"/>
</dbReference>